<dbReference type="InterPro" id="IPR003593">
    <property type="entry name" value="AAA+_ATPase"/>
</dbReference>
<evidence type="ECO:0000256" key="1">
    <source>
        <dbReference type="ARBA" id="ARBA00022737"/>
    </source>
</evidence>
<dbReference type="FunFam" id="3.40.50.300:FF:000309">
    <property type="entry name" value="ABC transporter ATP-binding protein"/>
    <property type="match status" value="1"/>
</dbReference>
<dbReference type="PROSITE" id="PS00211">
    <property type="entry name" value="ABC_TRANSPORTER_1"/>
    <property type="match status" value="2"/>
</dbReference>
<dbReference type="SUPFAM" id="SSF52540">
    <property type="entry name" value="P-loop containing nucleoside triphosphate hydrolases"/>
    <property type="match status" value="2"/>
</dbReference>
<dbReference type="Pfam" id="PF16326">
    <property type="entry name" value="ABC_tran_CTD"/>
    <property type="match status" value="1"/>
</dbReference>
<reference evidence="5 6" key="1">
    <citation type="submission" date="2018-11" db="EMBL/GenBank/DDBJ databases">
        <title>Complete genome sequence of Paenibacillus baekrokdamisoli strain KCTC 33723.</title>
        <authorList>
            <person name="Kang S.W."/>
            <person name="Lee K.C."/>
            <person name="Kim K.K."/>
            <person name="Kim J.S."/>
            <person name="Kim D.S."/>
            <person name="Ko S.H."/>
            <person name="Yang S.H."/>
            <person name="Lee J.S."/>
        </authorList>
    </citation>
    <scope>NUCLEOTIDE SEQUENCE [LARGE SCALE GENOMIC DNA]</scope>
    <source>
        <strain evidence="5 6">KCTC 33723</strain>
    </source>
</reference>
<dbReference type="GO" id="GO:0016887">
    <property type="term" value="F:ATP hydrolysis activity"/>
    <property type="evidence" value="ECO:0007669"/>
    <property type="project" value="InterPro"/>
</dbReference>
<dbReference type="AlphaFoldDB" id="A0A3G9JHT2"/>
<evidence type="ECO:0000256" key="2">
    <source>
        <dbReference type="ARBA" id="ARBA00022741"/>
    </source>
</evidence>
<dbReference type="InterPro" id="IPR032524">
    <property type="entry name" value="ABC_tran_C"/>
</dbReference>
<keyword evidence="2" id="KW-0547">Nucleotide-binding</keyword>
<dbReference type="Proteomes" id="UP000275368">
    <property type="component" value="Chromosome"/>
</dbReference>
<protein>
    <submittedName>
        <fullName evidence="5">Putative ABC transporter ATP-binding protein YdiF</fullName>
    </submittedName>
</protein>
<evidence type="ECO:0000313" key="6">
    <source>
        <dbReference type="Proteomes" id="UP000275368"/>
    </source>
</evidence>
<dbReference type="PANTHER" id="PTHR42855:SF2">
    <property type="entry name" value="DRUG RESISTANCE ABC TRANSPORTER,ATP-BINDING PROTEIN"/>
    <property type="match status" value="1"/>
</dbReference>
<feature type="compositionally biased region" description="Basic and acidic residues" evidence="4">
    <location>
        <begin position="572"/>
        <end position="591"/>
    </location>
</feature>
<name>A0A3G9JHT2_9BACL</name>
<proteinExistence type="predicted"/>
<dbReference type="InterPro" id="IPR051309">
    <property type="entry name" value="ABCF_ATPase"/>
</dbReference>
<accession>A0A3G9JHT2</accession>
<dbReference type="KEGG" id="pbk:Back11_58780"/>
<dbReference type="SMART" id="SM00382">
    <property type="entry name" value="AAA"/>
    <property type="match status" value="2"/>
</dbReference>
<feature type="compositionally biased region" description="Polar residues" evidence="4">
    <location>
        <begin position="550"/>
        <end position="570"/>
    </location>
</feature>
<dbReference type="CDD" id="cd03221">
    <property type="entry name" value="ABCF_EF-3"/>
    <property type="match status" value="2"/>
</dbReference>
<organism evidence="5 6">
    <name type="scientific">Paenibacillus baekrokdamisoli</name>
    <dbReference type="NCBI Taxonomy" id="1712516"/>
    <lineage>
        <taxon>Bacteria</taxon>
        <taxon>Bacillati</taxon>
        <taxon>Bacillota</taxon>
        <taxon>Bacilli</taxon>
        <taxon>Bacillales</taxon>
        <taxon>Paenibacillaceae</taxon>
        <taxon>Paenibacillus</taxon>
    </lineage>
</organism>
<dbReference type="Pfam" id="PF00005">
    <property type="entry name" value="ABC_tran"/>
    <property type="match status" value="2"/>
</dbReference>
<dbReference type="Gene3D" id="3.40.50.300">
    <property type="entry name" value="P-loop containing nucleotide triphosphate hydrolases"/>
    <property type="match status" value="2"/>
</dbReference>
<keyword evidence="3 5" id="KW-0067">ATP-binding</keyword>
<feature type="region of interest" description="Disordered" evidence="4">
    <location>
        <begin position="550"/>
        <end position="591"/>
    </location>
</feature>
<dbReference type="OrthoDB" id="9762369at2"/>
<dbReference type="PANTHER" id="PTHR42855">
    <property type="entry name" value="ABC TRANSPORTER ATP-BINDING SUBUNIT"/>
    <property type="match status" value="1"/>
</dbReference>
<keyword evidence="6" id="KW-1185">Reference proteome</keyword>
<evidence type="ECO:0000256" key="4">
    <source>
        <dbReference type="SAM" id="MobiDB-lite"/>
    </source>
</evidence>
<dbReference type="EMBL" id="AP019308">
    <property type="protein sequence ID" value="BBH24533.1"/>
    <property type="molecule type" value="Genomic_DNA"/>
</dbReference>
<dbReference type="GO" id="GO:0005524">
    <property type="term" value="F:ATP binding"/>
    <property type="evidence" value="ECO:0007669"/>
    <property type="project" value="UniProtKB-KW"/>
</dbReference>
<dbReference type="InterPro" id="IPR027417">
    <property type="entry name" value="P-loop_NTPase"/>
</dbReference>
<gene>
    <name evidence="5" type="primary">ydiF</name>
    <name evidence="5" type="ORF">Back11_58780</name>
</gene>
<dbReference type="Gene3D" id="1.10.287.380">
    <property type="entry name" value="Valyl-tRNA synthetase, C-terminal domain"/>
    <property type="match status" value="1"/>
</dbReference>
<dbReference type="InterPro" id="IPR003439">
    <property type="entry name" value="ABC_transporter-like_ATP-bd"/>
</dbReference>
<evidence type="ECO:0000256" key="3">
    <source>
        <dbReference type="ARBA" id="ARBA00022840"/>
    </source>
</evidence>
<evidence type="ECO:0000313" key="5">
    <source>
        <dbReference type="EMBL" id="BBH24533.1"/>
    </source>
</evidence>
<sequence length="647" mass="73526">MLLQVSDISKSYGVSSVLSSITFQVQPRERVGLVGVNGAGKSTLLRIVAGEMSADSGTIYKAKETTIGYLAQSSGLQSDNSIDAEMRAVFAHLTEAEQELRSLEQQIADPLLHADTKQYEATLERYARLSDWFREKGGFEMETRIRSILHGMGFAQFSPDTIISTLSGGQKTRLALARILLQSPDLLMLDEPTNYLDIETLTWLEDYLRGYEGGILVVSHDRYFLDAVVQTIVEIERHTARRYTGNYSRFIDIKAAEFEAQMKQFDKQQDEIAKLEDFVQRNLVRASTTKRAQSRRKTLEKMDRLDKPLGDLKKAHFSFEIDRQSGNDVLAINDLSIKFVEKTEPLFRHVTFRLERGENVALIGPNGIGKSTLLKAMLSDKPDVAHGTIKWGTNVTIGYYDQEHTGLNPSNTVLEELWNSYPGIEEARIRTVLGNFLFSGDDVKKRISALSGGERARVSLSKLMLARANMLILDEPTNHLDLYSKEVLESALLDYDGTLLFISHDRYFLNKMAERIVELHPQGTHHFLGNYDEMIQKKRENEELLMETLSLSQGKQGKASTSTEPLSPNSYEADKQAKREERSRQRKQEQFEQDIARLEGEIEELERQLTDPEIYNDYIRVQTIQSDTDAKKAQLQAVYEAWEELLA</sequence>
<dbReference type="InterPro" id="IPR032781">
    <property type="entry name" value="ABC_tran_Xtn"/>
</dbReference>
<dbReference type="Pfam" id="PF12848">
    <property type="entry name" value="ABC_tran_Xtn"/>
    <property type="match status" value="1"/>
</dbReference>
<dbReference type="InterPro" id="IPR037118">
    <property type="entry name" value="Val-tRNA_synth_C_sf"/>
</dbReference>
<dbReference type="FunFam" id="3.40.50.300:FF:000011">
    <property type="entry name" value="Putative ABC transporter ATP-binding component"/>
    <property type="match status" value="1"/>
</dbReference>
<dbReference type="RefSeq" id="WP_125664809.1">
    <property type="nucleotide sequence ID" value="NZ_AP019308.1"/>
</dbReference>
<dbReference type="GO" id="GO:0003677">
    <property type="term" value="F:DNA binding"/>
    <property type="evidence" value="ECO:0007669"/>
    <property type="project" value="InterPro"/>
</dbReference>
<dbReference type="PROSITE" id="PS50893">
    <property type="entry name" value="ABC_TRANSPORTER_2"/>
    <property type="match status" value="2"/>
</dbReference>
<dbReference type="InterPro" id="IPR017871">
    <property type="entry name" value="ABC_transporter-like_CS"/>
</dbReference>
<keyword evidence="1" id="KW-0677">Repeat</keyword>